<evidence type="ECO:0000259" key="4">
    <source>
        <dbReference type="Pfam" id="PF00501"/>
    </source>
</evidence>
<accession>H2Y3M9</accession>
<name>H2Y3M9_CIOIN</name>
<dbReference type="Pfam" id="PF00501">
    <property type="entry name" value="AMP-binding"/>
    <property type="match status" value="1"/>
</dbReference>
<proteinExistence type="inferred from homology"/>
<dbReference type="PANTHER" id="PTHR24096:SF149">
    <property type="entry name" value="AMP-BINDING DOMAIN-CONTAINING PROTEIN-RELATED"/>
    <property type="match status" value="1"/>
</dbReference>
<evidence type="ECO:0000313" key="7">
    <source>
        <dbReference type="Proteomes" id="UP000008144"/>
    </source>
</evidence>
<reference evidence="6" key="4">
    <citation type="submission" date="2025-09" db="UniProtKB">
        <authorList>
            <consortium name="Ensembl"/>
        </authorList>
    </citation>
    <scope>IDENTIFICATION</scope>
</reference>
<dbReference type="GeneTree" id="ENSGT00940000164794"/>
<dbReference type="SUPFAM" id="SSF56801">
    <property type="entry name" value="Acetyl-CoA synthetase-like"/>
    <property type="match status" value="1"/>
</dbReference>
<keyword evidence="3" id="KW-0443">Lipid metabolism</keyword>
<evidence type="ECO:0000256" key="3">
    <source>
        <dbReference type="ARBA" id="ARBA00023098"/>
    </source>
</evidence>
<dbReference type="Proteomes" id="UP000008144">
    <property type="component" value="Chromosome 3"/>
</dbReference>
<dbReference type="FunFam" id="3.30.300.30:FF:000007">
    <property type="entry name" value="4-coumarate--CoA ligase 2"/>
    <property type="match status" value="1"/>
</dbReference>
<dbReference type="InterPro" id="IPR020845">
    <property type="entry name" value="AMP-binding_CS"/>
</dbReference>
<reference evidence="6" key="2">
    <citation type="journal article" date="2008" name="Genome Biol.">
        <title>Improved genome assembly and evidence-based global gene model set for the chordate Ciona intestinalis: new insight into intron and operon populations.</title>
        <authorList>
            <person name="Satou Y."/>
            <person name="Mineta K."/>
            <person name="Ogasawara M."/>
            <person name="Sasakura Y."/>
            <person name="Shoguchi E."/>
            <person name="Ueno K."/>
            <person name="Yamada L."/>
            <person name="Matsumoto J."/>
            <person name="Wasserscheid J."/>
            <person name="Dewar K."/>
            <person name="Wiley G.B."/>
            <person name="Macmil S.L."/>
            <person name="Roe B.A."/>
            <person name="Zeller R.W."/>
            <person name="Hastings K.E."/>
            <person name="Lemaire P."/>
            <person name="Lindquist E."/>
            <person name="Endo T."/>
            <person name="Hotta K."/>
            <person name="Inaba K."/>
        </authorList>
    </citation>
    <scope>NUCLEOTIDE SEQUENCE [LARGE SCALE GENOMIC DNA]</scope>
    <source>
        <strain evidence="6">wild type</strain>
    </source>
</reference>
<dbReference type="AlphaFoldDB" id="H2Y3M9"/>
<evidence type="ECO:0000256" key="2">
    <source>
        <dbReference type="ARBA" id="ARBA00022598"/>
    </source>
</evidence>
<feature type="domain" description="AMP-dependent synthetase/ligase" evidence="4">
    <location>
        <begin position="28"/>
        <end position="396"/>
    </location>
</feature>
<protein>
    <submittedName>
        <fullName evidence="6">Uncharacterized protein</fullName>
    </submittedName>
</protein>
<reference evidence="6" key="3">
    <citation type="submission" date="2025-08" db="UniProtKB">
        <authorList>
            <consortium name="Ensembl"/>
        </authorList>
    </citation>
    <scope>IDENTIFICATION</scope>
</reference>
<dbReference type="Gene3D" id="2.30.38.10">
    <property type="entry name" value="Luciferase, Domain 3"/>
    <property type="match status" value="1"/>
</dbReference>
<dbReference type="EMBL" id="EAAA01001727">
    <property type="status" value="NOT_ANNOTATED_CDS"/>
    <property type="molecule type" value="Genomic_DNA"/>
</dbReference>
<dbReference type="Gene3D" id="3.30.300.30">
    <property type="match status" value="1"/>
</dbReference>
<dbReference type="PROSITE" id="PS00455">
    <property type="entry name" value="AMP_BINDING"/>
    <property type="match status" value="1"/>
</dbReference>
<feature type="domain" description="AMP-binding enzyme C-terminal" evidence="5">
    <location>
        <begin position="447"/>
        <end position="522"/>
    </location>
</feature>
<evidence type="ECO:0000313" key="6">
    <source>
        <dbReference type="Ensembl" id="ENSCINP00000036514.1"/>
    </source>
</evidence>
<dbReference type="InParanoid" id="H2Y3M9"/>
<dbReference type="GO" id="GO:0006629">
    <property type="term" value="P:lipid metabolic process"/>
    <property type="evidence" value="ECO:0007669"/>
    <property type="project" value="UniProtKB-KW"/>
</dbReference>
<dbReference type="Gene3D" id="3.40.50.980">
    <property type="match status" value="2"/>
</dbReference>
<dbReference type="CDD" id="cd05911">
    <property type="entry name" value="Firefly_Luc_like"/>
    <property type="match status" value="1"/>
</dbReference>
<evidence type="ECO:0000256" key="1">
    <source>
        <dbReference type="ARBA" id="ARBA00006432"/>
    </source>
</evidence>
<keyword evidence="7" id="KW-1185">Reference proteome</keyword>
<dbReference type="Pfam" id="PF13193">
    <property type="entry name" value="AMP-binding_C"/>
    <property type="match status" value="1"/>
</dbReference>
<sequence length="539" mass="60084">TSKMILQNPHPTVVIPDTSISTYMMKNLAVHGNRVALVIDGETGQTYTFAEIRQDVIKCSSELVRLGVQPGDMVCMCCANCLEYAVVVIAAAACAAVVTTCNPNYTTDELIKQLSHSQPLMVFCNADNYSQLKKVAKHVSSIKQILILIFFRYTLILTRTSNFANQYTKSIFDWNILFFTKRKVEPKEDTFLLPYSSGTTGLPKGVMLTHTNFISIIEYFDRVGFPQTGNDVLHLVLPQFHIYGMMMTMCTLAQGSRMVICKRFTVESFFKMVEKYKINLCVSVPPMVLAMYNSTLHSKYDLSSLKKVISGAAPLPLTVAEDVQKKMNLEIAQGWGLSEAVPLSTCYVSGIPLNSVGLLPPNTFLKCVDPDSGRELGPNEEGEICCKGPQVMKGYYKNPTATKQCIDYDGWFHTGDIGYFDELGFIYIVDRLKELIKYKGFQVAPAELEAMLLDHPDITDVAVIGVPDVEAGEVPKAFLVKSRPSLTASEIHKFLEGRVSKFKYLRGGVEFVDIIPKSASGKILRRELRAKEKLKKSKL</sequence>
<dbReference type="PANTHER" id="PTHR24096">
    <property type="entry name" value="LONG-CHAIN-FATTY-ACID--COA LIGASE"/>
    <property type="match status" value="1"/>
</dbReference>
<dbReference type="STRING" id="7719.ENSCINP00000036514"/>
<dbReference type="InterPro" id="IPR045851">
    <property type="entry name" value="AMP-bd_C_sf"/>
</dbReference>
<dbReference type="HOGENOM" id="CLU_000022_59_2_1"/>
<dbReference type="Ensembl" id="ENSCINT00000035020.1">
    <property type="protein sequence ID" value="ENSCINP00000036514.1"/>
    <property type="gene ID" value="ENSCING00000021021.1"/>
</dbReference>
<keyword evidence="2" id="KW-0436">Ligase</keyword>
<dbReference type="InterPro" id="IPR000873">
    <property type="entry name" value="AMP-dep_synth/lig_dom"/>
</dbReference>
<comment type="similarity">
    <text evidence="1">Belongs to the ATP-dependent AMP-binding enzyme family.</text>
</comment>
<organism evidence="6 7">
    <name type="scientific">Ciona intestinalis</name>
    <name type="common">Transparent sea squirt</name>
    <name type="synonym">Ascidia intestinalis</name>
    <dbReference type="NCBI Taxonomy" id="7719"/>
    <lineage>
        <taxon>Eukaryota</taxon>
        <taxon>Metazoa</taxon>
        <taxon>Chordata</taxon>
        <taxon>Tunicata</taxon>
        <taxon>Ascidiacea</taxon>
        <taxon>Phlebobranchia</taxon>
        <taxon>Cionidae</taxon>
        <taxon>Ciona</taxon>
    </lineage>
</organism>
<dbReference type="GO" id="GO:0016405">
    <property type="term" value="F:CoA-ligase activity"/>
    <property type="evidence" value="ECO:0000318"/>
    <property type="project" value="GO_Central"/>
</dbReference>
<evidence type="ECO:0000259" key="5">
    <source>
        <dbReference type="Pfam" id="PF13193"/>
    </source>
</evidence>
<reference evidence="7" key="1">
    <citation type="journal article" date="2002" name="Science">
        <title>The draft genome of Ciona intestinalis: insights into chordate and vertebrate origins.</title>
        <authorList>
            <person name="Dehal P."/>
            <person name="Satou Y."/>
            <person name="Campbell R.K."/>
            <person name="Chapman J."/>
            <person name="Degnan B."/>
            <person name="De Tomaso A."/>
            <person name="Davidson B."/>
            <person name="Di Gregorio A."/>
            <person name="Gelpke M."/>
            <person name="Goodstein D.M."/>
            <person name="Harafuji N."/>
            <person name="Hastings K.E."/>
            <person name="Ho I."/>
            <person name="Hotta K."/>
            <person name="Huang W."/>
            <person name="Kawashima T."/>
            <person name="Lemaire P."/>
            <person name="Martinez D."/>
            <person name="Meinertzhagen I.A."/>
            <person name="Necula S."/>
            <person name="Nonaka M."/>
            <person name="Putnam N."/>
            <person name="Rash S."/>
            <person name="Saiga H."/>
            <person name="Satake M."/>
            <person name="Terry A."/>
            <person name="Yamada L."/>
            <person name="Wang H.G."/>
            <person name="Awazu S."/>
            <person name="Azumi K."/>
            <person name="Boore J."/>
            <person name="Branno M."/>
            <person name="Chin-Bow S."/>
            <person name="DeSantis R."/>
            <person name="Doyle S."/>
            <person name="Francino P."/>
            <person name="Keys D.N."/>
            <person name="Haga S."/>
            <person name="Hayashi H."/>
            <person name="Hino K."/>
            <person name="Imai K.S."/>
            <person name="Inaba K."/>
            <person name="Kano S."/>
            <person name="Kobayashi K."/>
            <person name="Kobayashi M."/>
            <person name="Lee B.I."/>
            <person name="Makabe K.W."/>
            <person name="Manohar C."/>
            <person name="Matassi G."/>
            <person name="Medina M."/>
            <person name="Mochizuki Y."/>
            <person name="Mount S."/>
            <person name="Morishita T."/>
            <person name="Miura S."/>
            <person name="Nakayama A."/>
            <person name="Nishizaka S."/>
            <person name="Nomoto H."/>
            <person name="Ohta F."/>
            <person name="Oishi K."/>
            <person name="Rigoutsos I."/>
            <person name="Sano M."/>
            <person name="Sasaki A."/>
            <person name="Sasakura Y."/>
            <person name="Shoguchi E."/>
            <person name="Shin-i T."/>
            <person name="Spagnuolo A."/>
            <person name="Stainier D."/>
            <person name="Suzuki M.M."/>
            <person name="Tassy O."/>
            <person name="Takatori N."/>
            <person name="Tokuoka M."/>
            <person name="Yagi K."/>
            <person name="Yoshizaki F."/>
            <person name="Wada S."/>
            <person name="Zhang C."/>
            <person name="Hyatt P.D."/>
            <person name="Larimer F."/>
            <person name="Detter C."/>
            <person name="Doggett N."/>
            <person name="Glavina T."/>
            <person name="Hawkins T."/>
            <person name="Richardson P."/>
            <person name="Lucas S."/>
            <person name="Kohara Y."/>
            <person name="Levine M."/>
            <person name="Satoh N."/>
            <person name="Rokhsar D.S."/>
        </authorList>
    </citation>
    <scope>NUCLEOTIDE SEQUENCE [LARGE SCALE GENOMIC DNA]</scope>
</reference>
<dbReference type="InterPro" id="IPR025110">
    <property type="entry name" value="AMP-bd_C"/>
</dbReference>
<dbReference type="OMA" id="YIMPKFD"/>